<dbReference type="AlphaFoldDB" id="A0A3R7D3I9"/>
<gene>
    <name evidence="1" type="ORF">CSKR_107229</name>
</gene>
<accession>A0A3R7D3I9</accession>
<evidence type="ECO:0000313" key="1">
    <source>
        <dbReference type="EMBL" id="KAG5454389.1"/>
    </source>
</evidence>
<proteinExistence type="predicted"/>
<evidence type="ECO:0000313" key="2">
    <source>
        <dbReference type="Proteomes" id="UP000286415"/>
    </source>
</evidence>
<organism evidence="1 2">
    <name type="scientific">Clonorchis sinensis</name>
    <name type="common">Chinese liver fluke</name>
    <dbReference type="NCBI Taxonomy" id="79923"/>
    <lineage>
        <taxon>Eukaryota</taxon>
        <taxon>Metazoa</taxon>
        <taxon>Spiralia</taxon>
        <taxon>Lophotrochozoa</taxon>
        <taxon>Platyhelminthes</taxon>
        <taxon>Trematoda</taxon>
        <taxon>Digenea</taxon>
        <taxon>Opisthorchiida</taxon>
        <taxon>Opisthorchiata</taxon>
        <taxon>Opisthorchiidae</taxon>
        <taxon>Clonorchis</taxon>
    </lineage>
</organism>
<comment type="caution">
    <text evidence="1">The sequence shown here is derived from an EMBL/GenBank/DDBJ whole genome shotgun (WGS) entry which is preliminary data.</text>
</comment>
<dbReference type="InParanoid" id="A0A3R7D3I9"/>
<reference evidence="1 2" key="1">
    <citation type="journal article" date="2018" name="Biotechnol. Adv.">
        <title>Improved genomic resources and new bioinformatic workflow for the carcinogenic parasite Clonorchis sinensis: Biotechnological implications.</title>
        <authorList>
            <person name="Wang D."/>
            <person name="Korhonen P.K."/>
            <person name="Gasser R.B."/>
            <person name="Young N.D."/>
        </authorList>
    </citation>
    <scope>NUCLEOTIDE SEQUENCE [LARGE SCALE GENOMIC DNA]</scope>
    <source>
        <strain evidence="1">Cs-k2</strain>
    </source>
</reference>
<keyword evidence="2" id="KW-1185">Reference proteome</keyword>
<dbReference type="EMBL" id="NIRI02000010">
    <property type="protein sequence ID" value="KAG5454389.1"/>
    <property type="molecule type" value="Genomic_DNA"/>
</dbReference>
<reference evidence="1 2" key="2">
    <citation type="journal article" date="2021" name="Genomics">
        <title>High-quality reference genome for Clonorchis sinensis.</title>
        <authorList>
            <person name="Young N.D."/>
            <person name="Stroehlein A.J."/>
            <person name="Kinkar L."/>
            <person name="Wang T."/>
            <person name="Sohn W.M."/>
            <person name="Chang B.C.H."/>
            <person name="Kaur P."/>
            <person name="Weisz D."/>
            <person name="Dudchenko O."/>
            <person name="Aiden E.L."/>
            <person name="Korhonen P.K."/>
            <person name="Gasser R.B."/>
        </authorList>
    </citation>
    <scope>NUCLEOTIDE SEQUENCE [LARGE SCALE GENOMIC DNA]</scope>
    <source>
        <strain evidence="1">Cs-k2</strain>
    </source>
</reference>
<name>A0A3R7D3I9_CLOSI</name>
<dbReference type="Proteomes" id="UP000286415">
    <property type="component" value="Unassembled WGS sequence"/>
</dbReference>
<protein>
    <submittedName>
        <fullName evidence="1">Uncharacterized protein</fullName>
    </submittedName>
</protein>
<sequence>MQVNATKQLHNFRNRSHFSRDAKRIYEKPYYSPASSGSTTLICISFTKQNIHLLLERVFLSFPGYSLTVAQMQVNATKQLHNFRNRSHFSRDAKRIYEKPYYSPASSVVSTVTLGQWIECANWDAVSQTDTIKVQRTLRSSIFYSLIVGQRAEDVFSICGERRGNQLAIKGAGNYQLMNPVDLKVTFTPG</sequence>